<dbReference type="PROSITE" id="PS51203">
    <property type="entry name" value="CS"/>
    <property type="match status" value="1"/>
</dbReference>
<dbReference type="GO" id="GO:0051082">
    <property type="term" value="F:unfolded protein binding"/>
    <property type="evidence" value="ECO:0007669"/>
    <property type="project" value="TreeGrafter"/>
</dbReference>
<dbReference type="AlphaFoldDB" id="A0A6T1LXG0"/>
<dbReference type="Gene3D" id="2.60.40.790">
    <property type="match status" value="1"/>
</dbReference>
<dbReference type="Pfam" id="PF04969">
    <property type="entry name" value="CS"/>
    <property type="match status" value="1"/>
</dbReference>
<feature type="compositionally biased region" description="Basic and acidic residues" evidence="3">
    <location>
        <begin position="224"/>
        <end position="241"/>
    </location>
</feature>
<dbReference type="InterPro" id="IPR037898">
    <property type="entry name" value="NudC_fam"/>
</dbReference>
<dbReference type="EMBL" id="HBNR01077149">
    <property type="protein sequence ID" value="CAE4653583.1"/>
    <property type="molecule type" value="Transcribed_RNA"/>
</dbReference>
<sequence>MADLWSEQEFCLMQAPIAERKLMEEQLRNDYKTYTVDDKGYSWRQTQEDLEITFSGHPLTPAEAKAARIIIQRTRLKVELKGQAVFDDELWEPVRSDESTWTVGDGLLVVQLAKVPLDPPERNNWPRCGRSEPHKYEREYLARRERKEARHRECDEQLLQEVLAEAAQDRPPTQANAPEHEPNVRSRCSVAGGALGPPAESALAEAAEARPLRRRSNATTGTAAERERIKRETALGEERRWKQGTNEESWLRARGKGPNGLGPLSTAEVWRREGRPEGSA</sequence>
<evidence type="ECO:0000313" key="6">
    <source>
        <dbReference type="EMBL" id="CAE4653585.1"/>
    </source>
</evidence>
<evidence type="ECO:0000256" key="1">
    <source>
        <dbReference type="ARBA" id="ARBA00004496"/>
    </source>
</evidence>
<dbReference type="InterPro" id="IPR007052">
    <property type="entry name" value="CS_dom"/>
</dbReference>
<accession>A0A6T1LXG0</accession>
<dbReference type="PANTHER" id="PTHR12356:SF3">
    <property type="entry name" value="NUCLEAR MIGRATION PROTEIN NUDC"/>
    <property type="match status" value="1"/>
</dbReference>
<evidence type="ECO:0000256" key="3">
    <source>
        <dbReference type="SAM" id="MobiDB-lite"/>
    </source>
</evidence>
<keyword evidence="2" id="KW-0963">Cytoplasm</keyword>
<reference evidence="5" key="1">
    <citation type="submission" date="2021-01" db="EMBL/GenBank/DDBJ databases">
        <authorList>
            <person name="Corre E."/>
            <person name="Pelletier E."/>
            <person name="Niang G."/>
            <person name="Scheremetjew M."/>
            <person name="Finn R."/>
            <person name="Kale V."/>
            <person name="Holt S."/>
            <person name="Cochrane G."/>
            <person name="Meng A."/>
            <person name="Brown T."/>
            <person name="Cohen L."/>
        </authorList>
    </citation>
    <scope>NUCLEOTIDE SEQUENCE</scope>
    <source>
        <strain evidence="5">CCMP3105</strain>
    </source>
</reference>
<feature type="compositionally biased region" description="Basic and acidic residues" evidence="3">
    <location>
        <begin position="269"/>
        <end position="280"/>
    </location>
</feature>
<dbReference type="PANTHER" id="PTHR12356">
    <property type="entry name" value="NUCLEAR MOVEMENT PROTEIN NUDC"/>
    <property type="match status" value="1"/>
</dbReference>
<comment type="subcellular location">
    <subcellularLocation>
        <location evidence="1">Cytoplasm</location>
    </subcellularLocation>
</comment>
<evidence type="ECO:0000313" key="5">
    <source>
        <dbReference type="EMBL" id="CAE4653583.1"/>
    </source>
</evidence>
<dbReference type="InterPro" id="IPR008978">
    <property type="entry name" value="HSP20-like_chaperone"/>
</dbReference>
<feature type="compositionally biased region" description="Low complexity" evidence="3">
    <location>
        <begin position="196"/>
        <end position="206"/>
    </location>
</feature>
<evidence type="ECO:0000256" key="2">
    <source>
        <dbReference type="ARBA" id="ARBA00022490"/>
    </source>
</evidence>
<dbReference type="SUPFAM" id="SSF49764">
    <property type="entry name" value="HSP20-like chaperones"/>
    <property type="match status" value="1"/>
</dbReference>
<dbReference type="GO" id="GO:0005737">
    <property type="term" value="C:cytoplasm"/>
    <property type="evidence" value="ECO:0007669"/>
    <property type="project" value="UniProtKB-SubCell"/>
</dbReference>
<feature type="region of interest" description="Disordered" evidence="3">
    <location>
        <begin position="167"/>
        <end position="280"/>
    </location>
</feature>
<dbReference type="CDD" id="cd06467">
    <property type="entry name" value="p23_NUDC_like"/>
    <property type="match status" value="1"/>
</dbReference>
<dbReference type="GO" id="GO:0006457">
    <property type="term" value="P:protein folding"/>
    <property type="evidence" value="ECO:0007669"/>
    <property type="project" value="TreeGrafter"/>
</dbReference>
<proteinExistence type="predicted"/>
<evidence type="ECO:0000259" key="4">
    <source>
        <dbReference type="PROSITE" id="PS51203"/>
    </source>
</evidence>
<gene>
    <name evidence="5" type="ORF">AMON00008_LOCUS54874</name>
    <name evidence="6" type="ORF">AMON00008_LOCUS54875</name>
</gene>
<feature type="domain" description="CS" evidence="4">
    <location>
        <begin position="36"/>
        <end position="129"/>
    </location>
</feature>
<organism evidence="5">
    <name type="scientific">Alexandrium monilatum</name>
    <dbReference type="NCBI Taxonomy" id="311494"/>
    <lineage>
        <taxon>Eukaryota</taxon>
        <taxon>Sar</taxon>
        <taxon>Alveolata</taxon>
        <taxon>Dinophyceae</taxon>
        <taxon>Gonyaulacales</taxon>
        <taxon>Pyrocystaceae</taxon>
        <taxon>Alexandrium</taxon>
    </lineage>
</organism>
<dbReference type="EMBL" id="HBNR01077150">
    <property type="protein sequence ID" value="CAE4653585.1"/>
    <property type="molecule type" value="Transcribed_RNA"/>
</dbReference>
<protein>
    <recommendedName>
        <fullName evidence="4">CS domain-containing protein</fullName>
    </recommendedName>
</protein>
<name>A0A6T1LXG0_9DINO</name>